<reference evidence="1" key="2">
    <citation type="submission" date="2011-02" db="EMBL/GenBank/DDBJ databases">
        <authorList>
            <person name="MacLean D."/>
        </authorList>
    </citation>
    <scope>NUCLEOTIDE SEQUENCE</scope>
</reference>
<reference evidence="1" key="1">
    <citation type="journal article" date="2011" name="PLoS Biol.">
        <title>Gene gain and loss during evolution of obligate parasitism in the white rust pathogen of Arabidopsis thaliana.</title>
        <authorList>
            <person name="Kemen E."/>
            <person name="Gardiner A."/>
            <person name="Schultz-Larsen T."/>
            <person name="Kemen A.C."/>
            <person name="Balmuth A.L."/>
            <person name="Robert-Seilaniantz A."/>
            <person name="Bailey K."/>
            <person name="Holub E."/>
            <person name="Studholme D.J."/>
            <person name="Maclean D."/>
            <person name="Jones J.D."/>
        </authorList>
    </citation>
    <scope>NUCLEOTIDE SEQUENCE</scope>
</reference>
<dbReference type="AlphaFoldDB" id="F0WHG3"/>
<organism evidence="1">
    <name type="scientific">Albugo laibachii Nc14</name>
    <dbReference type="NCBI Taxonomy" id="890382"/>
    <lineage>
        <taxon>Eukaryota</taxon>
        <taxon>Sar</taxon>
        <taxon>Stramenopiles</taxon>
        <taxon>Oomycota</taxon>
        <taxon>Peronosporomycetes</taxon>
        <taxon>Albuginales</taxon>
        <taxon>Albuginaceae</taxon>
        <taxon>Albugo</taxon>
    </lineage>
</organism>
<accession>F0WHG3</accession>
<name>F0WHG3_9STRA</name>
<dbReference type="EMBL" id="FR824146">
    <property type="protein sequence ID" value="CCA20682.1"/>
    <property type="molecule type" value="Genomic_DNA"/>
</dbReference>
<sequence length="217" mass="25286">MHYAASGANKAQGSLAHACSSRFLFKAIIDTKQDEDTILNFELTKPNVPALWERTTRCTINFYKEGKTAREKINKEHRSDSQATPQSLSERRFYALGPFYSNVYVEKYRGRKNEHKYNEQVVFLDYGMMMSLVPSKVYDHIVEIVTTQIDSLFDDSFKWSPTEDFPCDKHLNSPLPTIIVKSPEIGFELFNFIGRDYLWQRPDVGRKDETHRADKKR</sequence>
<dbReference type="HOGENOM" id="CLU_1274256_0_0_1"/>
<protein>
    <submittedName>
        <fullName evidence="1">AlNc14C101G6026 protein</fullName>
    </submittedName>
</protein>
<evidence type="ECO:0000313" key="1">
    <source>
        <dbReference type="EMBL" id="CCA20682.1"/>
    </source>
</evidence>
<proteinExistence type="predicted"/>
<gene>
    <name evidence="1" type="primary">AlNc14C101G6026</name>
    <name evidence="1" type="ORF">ALNC14_068250</name>
</gene>